<evidence type="ECO:0000313" key="2">
    <source>
        <dbReference type="EMBL" id="MEN0644153.1"/>
    </source>
</evidence>
<reference evidence="2 3" key="1">
    <citation type="submission" date="2024-03" db="EMBL/GenBank/DDBJ databases">
        <title>Bacilli Hybrid Assemblies.</title>
        <authorList>
            <person name="Kovac J."/>
        </authorList>
    </citation>
    <scope>NUCLEOTIDE SEQUENCE [LARGE SCALE GENOMIC DNA]</scope>
    <source>
        <strain evidence="2 3">FSL R7-0666</strain>
    </source>
</reference>
<accession>A0ABU9VJR5</accession>
<comment type="caution">
    <text evidence="2">The sequence shown here is derived from an EMBL/GenBank/DDBJ whole genome shotgun (WGS) entry which is preliminary data.</text>
</comment>
<keyword evidence="3" id="KW-1185">Reference proteome</keyword>
<sequence length="52" mass="5973">MNQDPNMKPLYARPIHQEKPTVGHKAKQRPFASLPKPPQPKQQKPLKCCGQR</sequence>
<organism evidence="2 3">
    <name type="scientific">Alkalicoccobacillus gibsonii</name>
    <dbReference type="NCBI Taxonomy" id="79881"/>
    <lineage>
        <taxon>Bacteria</taxon>
        <taxon>Bacillati</taxon>
        <taxon>Bacillota</taxon>
        <taxon>Bacilli</taxon>
        <taxon>Bacillales</taxon>
        <taxon>Bacillaceae</taxon>
        <taxon>Alkalicoccobacillus</taxon>
    </lineage>
</organism>
<gene>
    <name evidence="2" type="ORF">MKY91_13460</name>
</gene>
<dbReference type="RefSeq" id="WP_343130919.1">
    <property type="nucleotide sequence ID" value="NZ_JBCITK010000001.1"/>
</dbReference>
<protein>
    <submittedName>
        <fullName evidence="2">Uncharacterized protein</fullName>
    </submittedName>
</protein>
<dbReference type="Proteomes" id="UP001418796">
    <property type="component" value="Unassembled WGS sequence"/>
</dbReference>
<proteinExistence type="predicted"/>
<feature type="region of interest" description="Disordered" evidence="1">
    <location>
        <begin position="1"/>
        <end position="52"/>
    </location>
</feature>
<evidence type="ECO:0000313" key="3">
    <source>
        <dbReference type="Proteomes" id="UP001418796"/>
    </source>
</evidence>
<name>A0ABU9VJR5_9BACI</name>
<evidence type="ECO:0000256" key="1">
    <source>
        <dbReference type="SAM" id="MobiDB-lite"/>
    </source>
</evidence>
<dbReference type="EMBL" id="JBCITK010000001">
    <property type="protein sequence ID" value="MEN0644153.1"/>
    <property type="molecule type" value="Genomic_DNA"/>
</dbReference>